<protein>
    <submittedName>
        <fullName evidence="2">Uncharacterized protein</fullName>
    </submittedName>
</protein>
<evidence type="ECO:0000256" key="1">
    <source>
        <dbReference type="SAM" id="MobiDB-lite"/>
    </source>
</evidence>
<comment type="caution">
    <text evidence="2">The sequence shown here is derived from an EMBL/GenBank/DDBJ whole genome shotgun (WGS) entry which is preliminary data.</text>
</comment>
<reference evidence="2 3" key="1">
    <citation type="submission" date="2020-08" db="EMBL/GenBank/DDBJ databases">
        <title>Sequencing the genomes of 1000 actinobacteria strains.</title>
        <authorList>
            <person name="Klenk H.-P."/>
        </authorList>
    </citation>
    <scope>NUCLEOTIDE SEQUENCE [LARGE SCALE GENOMIC DNA]</scope>
    <source>
        <strain evidence="2 3">DSM 45886</strain>
    </source>
</reference>
<evidence type="ECO:0000313" key="2">
    <source>
        <dbReference type="EMBL" id="MBB4960792.1"/>
    </source>
</evidence>
<sequence>MSTTRHHRTTAGKENADIDAEPLIPVWLLDVDGVVNASQPGWSAAPHRARVWSPTDRYEYVLRWAPALVDRIRTLHLARAVEVRWCTTWCPDADQLERLWRFPPLGRALTECPVPKSEYNWPLKLDAARQVLASGRRLIWTDDEAIPVDGPERDKLIGAGRSLLIAPSSRRGLQPDDLAVIGAFLFGAFTQSPQSQHPGAVDRLPNRCSEDDRSEA</sequence>
<dbReference type="RefSeq" id="WP_221449125.1">
    <property type="nucleotide sequence ID" value="NZ_JACHJW010000001.1"/>
</dbReference>
<name>A0A7W7SUY4_9ACTN</name>
<gene>
    <name evidence="2" type="ORF">FHR38_004525</name>
</gene>
<keyword evidence="3" id="KW-1185">Reference proteome</keyword>
<organism evidence="2 3">
    <name type="scientific">Micromonospora polyrhachis</name>
    <dbReference type="NCBI Taxonomy" id="1282883"/>
    <lineage>
        <taxon>Bacteria</taxon>
        <taxon>Bacillati</taxon>
        <taxon>Actinomycetota</taxon>
        <taxon>Actinomycetes</taxon>
        <taxon>Micromonosporales</taxon>
        <taxon>Micromonosporaceae</taxon>
        <taxon>Micromonospora</taxon>
    </lineage>
</organism>
<dbReference type="Proteomes" id="UP000578819">
    <property type="component" value="Unassembled WGS sequence"/>
</dbReference>
<evidence type="ECO:0000313" key="3">
    <source>
        <dbReference type="Proteomes" id="UP000578819"/>
    </source>
</evidence>
<feature type="compositionally biased region" description="Basic and acidic residues" evidence="1">
    <location>
        <begin position="204"/>
        <end position="216"/>
    </location>
</feature>
<accession>A0A7W7SUY4</accession>
<feature type="region of interest" description="Disordered" evidence="1">
    <location>
        <begin position="193"/>
        <end position="216"/>
    </location>
</feature>
<dbReference type="AlphaFoldDB" id="A0A7W7SUY4"/>
<proteinExistence type="predicted"/>
<dbReference type="EMBL" id="JACHJW010000001">
    <property type="protein sequence ID" value="MBB4960792.1"/>
    <property type="molecule type" value="Genomic_DNA"/>
</dbReference>